<dbReference type="Proteomes" id="UP001628192">
    <property type="component" value="Unassembled WGS sequence"/>
</dbReference>
<feature type="region of interest" description="Disordered" evidence="1">
    <location>
        <begin position="56"/>
        <end position="77"/>
    </location>
</feature>
<evidence type="ECO:0000313" key="3">
    <source>
        <dbReference type="Proteomes" id="UP001628192"/>
    </source>
</evidence>
<dbReference type="EMBL" id="BAAFSG010000001">
    <property type="protein sequence ID" value="GAB1253949.1"/>
    <property type="molecule type" value="Genomic_DNA"/>
</dbReference>
<protein>
    <submittedName>
        <fullName evidence="2">Uncharacterized protein</fullName>
    </submittedName>
</protein>
<proteinExistence type="predicted"/>
<name>A0ABQ0E8G8_9BACT</name>
<sequence length="77" mass="8342">MESDIKTPCFSIMAFGYKKCRDSTTFMERCSYAGVVLGAIDPAIVCCVRRIPPNKETQHKNRAGAPKLSGGADAAMK</sequence>
<gene>
    <name evidence="2" type="ORF">Defa_14360</name>
</gene>
<organism evidence="2 3">
    <name type="scientific">Desulfovibrio falkowii</name>
    <dbReference type="NCBI Taxonomy" id="3136602"/>
    <lineage>
        <taxon>Bacteria</taxon>
        <taxon>Pseudomonadati</taxon>
        <taxon>Thermodesulfobacteriota</taxon>
        <taxon>Desulfovibrionia</taxon>
        <taxon>Desulfovibrionales</taxon>
        <taxon>Desulfovibrionaceae</taxon>
        <taxon>Desulfovibrio</taxon>
    </lineage>
</organism>
<keyword evidence="3" id="KW-1185">Reference proteome</keyword>
<accession>A0ABQ0E8G8</accession>
<evidence type="ECO:0000313" key="2">
    <source>
        <dbReference type="EMBL" id="GAB1253949.1"/>
    </source>
</evidence>
<evidence type="ECO:0000256" key="1">
    <source>
        <dbReference type="SAM" id="MobiDB-lite"/>
    </source>
</evidence>
<reference evidence="2 3" key="1">
    <citation type="journal article" date="2025" name="Int. J. Syst. Evol. Microbiol.">
        <title>Desulfovibrio falkowii sp. nov., Porphyromonas miyakawae sp. nov., Mediterraneibacter flintii sp. nov. and Owariibacterium komagatae gen. nov., sp. nov., isolated from human faeces.</title>
        <authorList>
            <person name="Hamaguchi T."/>
            <person name="Ohara M."/>
            <person name="Hisatomi A."/>
            <person name="Sekiguchi K."/>
            <person name="Takeda J.I."/>
            <person name="Ueyama J."/>
            <person name="Ito M."/>
            <person name="Nishiwaki H."/>
            <person name="Ogi T."/>
            <person name="Hirayama M."/>
            <person name="Ohkuma M."/>
            <person name="Sakamoto M."/>
            <person name="Ohno K."/>
        </authorList>
    </citation>
    <scope>NUCLEOTIDE SEQUENCE [LARGE SCALE GENOMIC DNA]</scope>
    <source>
        <strain evidence="2 3">13CB8C</strain>
    </source>
</reference>
<comment type="caution">
    <text evidence="2">The sequence shown here is derived from an EMBL/GenBank/DDBJ whole genome shotgun (WGS) entry which is preliminary data.</text>
</comment>